<dbReference type="InterPro" id="IPR000515">
    <property type="entry name" value="MetI-like"/>
</dbReference>
<evidence type="ECO:0000256" key="4">
    <source>
        <dbReference type="ARBA" id="ARBA00022692"/>
    </source>
</evidence>
<keyword evidence="3" id="KW-1003">Cell membrane</keyword>
<dbReference type="PANTHER" id="PTHR43227">
    <property type="entry name" value="BLL4140 PROTEIN"/>
    <property type="match status" value="1"/>
</dbReference>
<feature type="transmembrane region" description="Helical" evidence="7">
    <location>
        <begin position="129"/>
        <end position="154"/>
    </location>
</feature>
<dbReference type="Pfam" id="PF00528">
    <property type="entry name" value="BPD_transp_1"/>
    <property type="match status" value="1"/>
</dbReference>
<protein>
    <submittedName>
        <fullName evidence="9">Putative aldouronate transport system permease protein</fullName>
    </submittedName>
</protein>
<dbReference type="RefSeq" id="WP_074754138.1">
    <property type="nucleotide sequence ID" value="NZ_FOGJ01000002.1"/>
</dbReference>
<gene>
    <name evidence="9" type="ORF">SAMN04487884_102243</name>
</gene>
<feature type="transmembrane region" description="Helical" evidence="7">
    <location>
        <begin position="88"/>
        <end position="109"/>
    </location>
</feature>
<dbReference type="AlphaFoldDB" id="A0A1H9LYZ7"/>
<dbReference type="InterPro" id="IPR050809">
    <property type="entry name" value="UgpAE/MalFG_permease"/>
</dbReference>
<dbReference type="InterPro" id="IPR035906">
    <property type="entry name" value="MetI-like_sf"/>
</dbReference>
<name>A0A1H9LYZ7_BUTFI</name>
<dbReference type="CDD" id="cd06261">
    <property type="entry name" value="TM_PBP2"/>
    <property type="match status" value="1"/>
</dbReference>
<evidence type="ECO:0000313" key="10">
    <source>
        <dbReference type="Proteomes" id="UP000182584"/>
    </source>
</evidence>
<dbReference type="Proteomes" id="UP000182584">
    <property type="component" value="Unassembled WGS sequence"/>
</dbReference>
<keyword evidence="2 7" id="KW-0813">Transport</keyword>
<accession>A0A1H9LYZ7</accession>
<evidence type="ECO:0000256" key="2">
    <source>
        <dbReference type="ARBA" id="ARBA00022448"/>
    </source>
</evidence>
<dbReference type="OrthoDB" id="2637002at2"/>
<dbReference type="Gene3D" id="1.10.3720.10">
    <property type="entry name" value="MetI-like"/>
    <property type="match status" value="1"/>
</dbReference>
<comment type="subcellular location">
    <subcellularLocation>
        <location evidence="1 7">Cell membrane</location>
        <topology evidence="1 7">Multi-pass membrane protein</topology>
    </subcellularLocation>
</comment>
<organism evidence="9 10">
    <name type="scientific">Butyrivibrio fibrisolvens</name>
    <dbReference type="NCBI Taxonomy" id="831"/>
    <lineage>
        <taxon>Bacteria</taxon>
        <taxon>Bacillati</taxon>
        <taxon>Bacillota</taxon>
        <taxon>Clostridia</taxon>
        <taxon>Lachnospirales</taxon>
        <taxon>Lachnospiraceae</taxon>
        <taxon>Butyrivibrio</taxon>
    </lineage>
</organism>
<reference evidence="9 10" key="1">
    <citation type="submission" date="2016-10" db="EMBL/GenBank/DDBJ databases">
        <authorList>
            <person name="de Groot N.N."/>
        </authorList>
    </citation>
    <scope>NUCLEOTIDE SEQUENCE [LARGE SCALE GENOMIC DNA]</scope>
    <source>
        <strain evidence="9 10">AR40</strain>
    </source>
</reference>
<feature type="domain" description="ABC transmembrane type-1" evidence="8">
    <location>
        <begin position="84"/>
        <end position="298"/>
    </location>
</feature>
<dbReference type="PANTHER" id="PTHR43227:SF11">
    <property type="entry name" value="BLL4140 PROTEIN"/>
    <property type="match status" value="1"/>
</dbReference>
<dbReference type="PROSITE" id="PS50928">
    <property type="entry name" value="ABC_TM1"/>
    <property type="match status" value="1"/>
</dbReference>
<feature type="transmembrane region" description="Helical" evidence="7">
    <location>
        <begin position="23"/>
        <end position="48"/>
    </location>
</feature>
<evidence type="ECO:0000256" key="7">
    <source>
        <dbReference type="RuleBase" id="RU363032"/>
    </source>
</evidence>
<dbReference type="SUPFAM" id="SSF161098">
    <property type="entry name" value="MetI-like"/>
    <property type="match status" value="1"/>
</dbReference>
<feature type="transmembrane region" description="Helical" evidence="7">
    <location>
        <begin position="277"/>
        <end position="296"/>
    </location>
</feature>
<dbReference type="GO" id="GO:0055085">
    <property type="term" value="P:transmembrane transport"/>
    <property type="evidence" value="ECO:0007669"/>
    <property type="project" value="InterPro"/>
</dbReference>
<keyword evidence="4 7" id="KW-0812">Transmembrane</keyword>
<evidence type="ECO:0000259" key="8">
    <source>
        <dbReference type="PROSITE" id="PS50928"/>
    </source>
</evidence>
<keyword evidence="5 7" id="KW-1133">Transmembrane helix</keyword>
<evidence type="ECO:0000256" key="6">
    <source>
        <dbReference type="ARBA" id="ARBA00023136"/>
    </source>
</evidence>
<feature type="transmembrane region" description="Helical" evidence="7">
    <location>
        <begin position="174"/>
        <end position="196"/>
    </location>
</feature>
<dbReference type="GO" id="GO:0005886">
    <property type="term" value="C:plasma membrane"/>
    <property type="evidence" value="ECO:0007669"/>
    <property type="project" value="UniProtKB-SubCell"/>
</dbReference>
<feature type="transmembrane region" description="Helical" evidence="7">
    <location>
        <begin position="217"/>
        <end position="242"/>
    </location>
</feature>
<evidence type="ECO:0000313" key="9">
    <source>
        <dbReference type="EMBL" id="SER16622.1"/>
    </source>
</evidence>
<evidence type="ECO:0000256" key="5">
    <source>
        <dbReference type="ARBA" id="ARBA00022989"/>
    </source>
</evidence>
<dbReference type="EMBL" id="FOGJ01000002">
    <property type="protein sequence ID" value="SER16622.1"/>
    <property type="molecule type" value="Genomic_DNA"/>
</dbReference>
<proteinExistence type="inferred from homology"/>
<comment type="similarity">
    <text evidence="7">Belongs to the binding-protein-dependent transport system permease family.</text>
</comment>
<keyword evidence="6 7" id="KW-0472">Membrane</keyword>
<sequence length="311" mass="35303">MAKEKKFTKEAVAKDMKRNWKRYLLALPLIMYYVIFAYLPMSGILMAFSDYKPKFGIFGSLFKRFVGFKNFTEFFGSFYFWRLIKNTILLNGWSLLIGFPLTIILALLINDIANKHFRKTVQTLSYMPYFISMVVVCGIVVDFCKTTGVLGTLMTAITGKSQNLLGVASYWRTIYISSDLWQGLGFGTILYIAALSGVDKQLYEAAKIDGAGHWKQLIHVTLPGISQTIIIMLILRVGMLMASSYEKTILMYNSQIYDTADIIASYVYRKGLMDGDYSYSTAVGLFNSLINLVLIVTTNKLSRKYTETSLF</sequence>
<evidence type="ECO:0000256" key="3">
    <source>
        <dbReference type="ARBA" id="ARBA00022475"/>
    </source>
</evidence>
<evidence type="ECO:0000256" key="1">
    <source>
        <dbReference type="ARBA" id="ARBA00004651"/>
    </source>
</evidence>